<evidence type="ECO:0000313" key="3">
    <source>
        <dbReference type="Proteomes" id="UP000016932"/>
    </source>
</evidence>
<accession>M3ASR8</accession>
<dbReference type="AlphaFoldDB" id="M3ASR8"/>
<keyword evidence="3" id="KW-1185">Reference proteome</keyword>
<dbReference type="GeneID" id="19341378"/>
<dbReference type="RefSeq" id="XP_007928913.1">
    <property type="nucleotide sequence ID" value="XM_007930722.1"/>
</dbReference>
<dbReference type="HOGENOM" id="CLU_2251244_0_0_1"/>
<evidence type="ECO:0000313" key="2">
    <source>
        <dbReference type="EMBL" id="EME80178.1"/>
    </source>
</evidence>
<feature type="transmembrane region" description="Helical" evidence="1">
    <location>
        <begin position="36"/>
        <end position="57"/>
    </location>
</feature>
<organism evidence="2 3">
    <name type="scientific">Pseudocercospora fijiensis (strain CIRAD86)</name>
    <name type="common">Black leaf streak disease fungus</name>
    <name type="synonym">Mycosphaerella fijiensis</name>
    <dbReference type="NCBI Taxonomy" id="383855"/>
    <lineage>
        <taxon>Eukaryota</taxon>
        <taxon>Fungi</taxon>
        <taxon>Dikarya</taxon>
        <taxon>Ascomycota</taxon>
        <taxon>Pezizomycotina</taxon>
        <taxon>Dothideomycetes</taxon>
        <taxon>Dothideomycetidae</taxon>
        <taxon>Mycosphaerellales</taxon>
        <taxon>Mycosphaerellaceae</taxon>
        <taxon>Pseudocercospora</taxon>
    </lineage>
</organism>
<feature type="transmembrane region" description="Helical" evidence="1">
    <location>
        <begin position="7"/>
        <end position="24"/>
    </location>
</feature>
<keyword evidence="1" id="KW-0812">Transmembrane</keyword>
<dbReference type="VEuPathDB" id="FungiDB:MYCFIDRAFT_77948"/>
<dbReference type="KEGG" id="pfj:MYCFIDRAFT_77948"/>
<name>M3ASR8_PSEFD</name>
<keyword evidence="1" id="KW-1133">Transmembrane helix</keyword>
<gene>
    <name evidence="2" type="ORF">MYCFIDRAFT_77948</name>
</gene>
<keyword evidence="1" id="KW-0472">Membrane</keyword>
<reference evidence="2 3" key="1">
    <citation type="journal article" date="2012" name="PLoS Pathog.">
        <title>Diverse lifestyles and strategies of plant pathogenesis encoded in the genomes of eighteen Dothideomycetes fungi.</title>
        <authorList>
            <person name="Ohm R.A."/>
            <person name="Feau N."/>
            <person name="Henrissat B."/>
            <person name="Schoch C.L."/>
            <person name="Horwitz B.A."/>
            <person name="Barry K.W."/>
            <person name="Condon B.J."/>
            <person name="Copeland A.C."/>
            <person name="Dhillon B."/>
            <person name="Glaser F."/>
            <person name="Hesse C.N."/>
            <person name="Kosti I."/>
            <person name="LaButti K."/>
            <person name="Lindquist E.A."/>
            <person name="Lucas S."/>
            <person name="Salamov A.A."/>
            <person name="Bradshaw R.E."/>
            <person name="Ciuffetti L."/>
            <person name="Hamelin R.C."/>
            <person name="Kema G.H.J."/>
            <person name="Lawrence C."/>
            <person name="Scott J.A."/>
            <person name="Spatafora J.W."/>
            <person name="Turgeon B.G."/>
            <person name="de Wit P.J.G.M."/>
            <person name="Zhong S."/>
            <person name="Goodwin S.B."/>
            <person name="Grigoriev I.V."/>
        </authorList>
    </citation>
    <scope>NUCLEOTIDE SEQUENCE [LARGE SCALE GENOMIC DNA]</scope>
    <source>
        <strain evidence="2 3">CIRAD86</strain>
    </source>
</reference>
<dbReference type="Proteomes" id="UP000016932">
    <property type="component" value="Unassembled WGS sequence"/>
</dbReference>
<sequence length="104" mass="11702">MQGYAQITFYLLYLYTFYLLPSYTRVCLVKAGSRVLHFYNLAAAAASSLSLISNLAAPLYSTRSSLVALYLEEIRRLVYDAAACLEVVEVYRDICSEGLRLITL</sequence>
<evidence type="ECO:0000256" key="1">
    <source>
        <dbReference type="SAM" id="Phobius"/>
    </source>
</evidence>
<protein>
    <submittedName>
        <fullName evidence="2">Uncharacterized protein</fullName>
    </submittedName>
</protein>
<dbReference type="EMBL" id="KB446561">
    <property type="protein sequence ID" value="EME80178.1"/>
    <property type="molecule type" value="Genomic_DNA"/>
</dbReference>
<proteinExistence type="predicted"/>